<dbReference type="Proteomes" id="UP001165064">
    <property type="component" value="Unassembled WGS sequence"/>
</dbReference>
<evidence type="ECO:0000313" key="1">
    <source>
        <dbReference type="EMBL" id="GME72391.1"/>
    </source>
</evidence>
<keyword evidence="2" id="KW-1185">Reference proteome</keyword>
<organism evidence="1 2">
    <name type="scientific">Ambrosiozyma monospora</name>
    <name type="common">Yeast</name>
    <name type="synonym">Endomycopsis monosporus</name>
    <dbReference type="NCBI Taxonomy" id="43982"/>
    <lineage>
        <taxon>Eukaryota</taxon>
        <taxon>Fungi</taxon>
        <taxon>Dikarya</taxon>
        <taxon>Ascomycota</taxon>
        <taxon>Saccharomycotina</taxon>
        <taxon>Pichiomycetes</taxon>
        <taxon>Pichiales</taxon>
        <taxon>Pichiaceae</taxon>
        <taxon>Ambrosiozyma</taxon>
    </lineage>
</organism>
<accession>A0ACB5STI3</accession>
<proteinExistence type="predicted"/>
<evidence type="ECO:0000313" key="2">
    <source>
        <dbReference type="Proteomes" id="UP001165064"/>
    </source>
</evidence>
<name>A0ACB5STI3_AMBMO</name>
<reference evidence="1" key="1">
    <citation type="submission" date="2023-04" db="EMBL/GenBank/DDBJ databases">
        <title>Ambrosiozyma monospora NBRC 10751.</title>
        <authorList>
            <person name="Ichikawa N."/>
            <person name="Sato H."/>
            <person name="Tonouchi N."/>
        </authorList>
    </citation>
    <scope>NUCLEOTIDE SEQUENCE</scope>
    <source>
        <strain evidence="1">NBRC 10751</strain>
    </source>
</reference>
<comment type="caution">
    <text evidence="1">The sequence shown here is derived from an EMBL/GenBank/DDBJ whole genome shotgun (WGS) entry which is preliminary data.</text>
</comment>
<protein>
    <submittedName>
        <fullName evidence="1">Unnamed protein product</fullName>
    </submittedName>
</protein>
<sequence length="818" mass="91248">MKKTQGTLEVSGSLLSCGCLWIQNATVRENITFGSVYNQQKYDTIVDSCCLRPDFNQLPGGDLTQVGERGITLSGGQKARINLARAVYSDKDIILMDDVLSAADAKVGKHIVNSCIMGCLVGKTRVLATHQLSLVGAADRVVFLGGDGTVDVGGVAELIGRNDGFARLMKIAKTGDGVSNADDQDKGIEGVEDDQLGRKQSVDVPEKQVIITEDEERAVNAIKFSVVWTYIKFASGIFKFIYLPLLITSVAFYAFFNIFSNTWLSFWISHKFPGKSTDWYLGLYICFSMLSVLMTVVTLLFIVHGTIMSSRKLNLLAVKRLMHAPLSYTDITPSGRILNRFTKDTDVLDNEITSQVQNLVSYLALIIASVILCIVYLPWFAIAVLPLLFLFVLLTEFYQSTSREVKRLEAIIRSSLFSQLSENLGGMDTIKAYKAESRFLKIIDGLIDNSNEAYFLTLAGQRYFAINMTILVAALALMISLLCCFRIFNIDAASTGLLLSYVLQTTQLLVEFFRSLALVENEMNSVERLKYYGFELPQEPPYRIPTTNPGPTWPDYGAINFNNVSLKYRQGLPYALKNLSIAIQPNEKVGICGRTGAGKSTLMACLYRLCEYEGETTIDGVDIGQLGLGDLRFRLSIIPQNPVLFSGDIRGNLDPFDDRSDDELWDSLRRAHLIEKSVLEKVKCQVIKDESMHKFHLSQTVEENGGNFSLGERQLLALARALVRKTKVLILDEATSSVDYETDSKIQKTIVEEFSNCTILCIAHRLNTIINYDRILVLEKGEIEEFDSPWKLFQSENGVFRSLCDQSGITANVFLKKN</sequence>
<dbReference type="EMBL" id="BSXS01000410">
    <property type="protein sequence ID" value="GME72391.1"/>
    <property type="molecule type" value="Genomic_DNA"/>
</dbReference>
<gene>
    <name evidence="1" type="ORF">Amon02_000097300</name>
</gene>